<name>A0AA87ZP93_FICCA</name>
<dbReference type="Proteomes" id="UP001187192">
    <property type="component" value="Unassembled WGS sequence"/>
</dbReference>
<keyword evidence="2" id="KW-1185">Reference proteome</keyword>
<reference evidence="1" key="1">
    <citation type="submission" date="2023-07" db="EMBL/GenBank/DDBJ databases">
        <title>draft genome sequence of fig (Ficus carica).</title>
        <authorList>
            <person name="Takahashi T."/>
            <person name="Nishimura K."/>
        </authorList>
    </citation>
    <scope>NUCLEOTIDE SEQUENCE</scope>
</reference>
<proteinExistence type="predicted"/>
<accession>A0AA87ZP93</accession>
<organism evidence="1 2">
    <name type="scientific">Ficus carica</name>
    <name type="common">Common fig</name>
    <dbReference type="NCBI Taxonomy" id="3494"/>
    <lineage>
        <taxon>Eukaryota</taxon>
        <taxon>Viridiplantae</taxon>
        <taxon>Streptophyta</taxon>
        <taxon>Embryophyta</taxon>
        <taxon>Tracheophyta</taxon>
        <taxon>Spermatophyta</taxon>
        <taxon>Magnoliopsida</taxon>
        <taxon>eudicotyledons</taxon>
        <taxon>Gunneridae</taxon>
        <taxon>Pentapetalae</taxon>
        <taxon>rosids</taxon>
        <taxon>fabids</taxon>
        <taxon>Rosales</taxon>
        <taxon>Moraceae</taxon>
        <taxon>Ficeae</taxon>
        <taxon>Ficus</taxon>
    </lineage>
</organism>
<sequence>MSISKGHSSGWGEGGDAPCREARGQVAALLTAWEVVHGRVVTGFTWGCSPWGLHGCSLRWGKGGVEFRAAGGQQDLVVDCS</sequence>
<gene>
    <name evidence="1" type="ORF">TIFTF001_042579</name>
</gene>
<dbReference type="AlphaFoldDB" id="A0AA87ZP93"/>
<comment type="caution">
    <text evidence="1">The sequence shown here is derived from an EMBL/GenBank/DDBJ whole genome shotgun (WGS) entry which is preliminary data.</text>
</comment>
<evidence type="ECO:0000313" key="2">
    <source>
        <dbReference type="Proteomes" id="UP001187192"/>
    </source>
</evidence>
<dbReference type="EMBL" id="BTGU01002369">
    <property type="protein sequence ID" value="GMN37114.1"/>
    <property type="molecule type" value="Genomic_DNA"/>
</dbReference>
<protein>
    <submittedName>
        <fullName evidence="1">Uncharacterized protein</fullName>
    </submittedName>
</protein>
<evidence type="ECO:0000313" key="1">
    <source>
        <dbReference type="EMBL" id="GMN37114.1"/>
    </source>
</evidence>